<reference evidence="1 2" key="1">
    <citation type="journal article" date="2022" name="Plant J.">
        <title>Chromosome-level genome of Camellia lanceoleosa provides a valuable resource for understanding genome evolution and self-incompatibility.</title>
        <authorList>
            <person name="Gong W."/>
            <person name="Xiao S."/>
            <person name="Wang L."/>
            <person name="Liao Z."/>
            <person name="Chang Y."/>
            <person name="Mo W."/>
            <person name="Hu G."/>
            <person name="Li W."/>
            <person name="Zhao G."/>
            <person name="Zhu H."/>
            <person name="Hu X."/>
            <person name="Ji K."/>
            <person name="Xiang X."/>
            <person name="Song Q."/>
            <person name="Yuan D."/>
            <person name="Jin S."/>
            <person name="Zhang L."/>
        </authorList>
    </citation>
    <scope>NUCLEOTIDE SEQUENCE [LARGE SCALE GENOMIC DNA]</scope>
    <source>
        <strain evidence="1">SQ_2022a</strain>
    </source>
</reference>
<protein>
    <submittedName>
        <fullName evidence="1">Uncharacterized protein</fullName>
    </submittedName>
</protein>
<comment type="caution">
    <text evidence="1">The sequence shown here is derived from an EMBL/GenBank/DDBJ whole genome shotgun (WGS) entry which is preliminary data.</text>
</comment>
<gene>
    <name evidence="1" type="ORF">LOK49_LG04G03625</name>
</gene>
<organism evidence="1 2">
    <name type="scientific">Camellia lanceoleosa</name>
    <dbReference type="NCBI Taxonomy" id="1840588"/>
    <lineage>
        <taxon>Eukaryota</taxon>
        <taxon>Viridiplantae</taxon>
        <taxon>Streptophyta</taxon>
        <taxon>Embryophyta</taxon>
        <taxon>Tracheophyta</taxon>
        <taxon>Spermatophyta</taxon>
        <taxon>Magnoliopsida</taxon>
        <taxon>eudicotyledons</taxon>
        <taxon>Gunneridae</taxon>
        <taxon>Pentapetalae</taxon>
        <taxon>asterids</taxon>
        <taxon>Ericales</taxon>
        <taxon>Theaceae</taxon>
        <taxon>Camellia</taxon>
    </lineage>
</organism>
<dbReference type="EMBL" id="CM045759">
    <property type="protein sequence ID" value="KAI8019778.1"/>
    <property type="molecule type" value="Genomic_DNA"/>
</dbReference>
<keyword evidence="2" id="KW-1185">Reference proteome</keyword>
<sequence>MRKCTGSKQLCPSPHLINLFEPRVKFQVELKDNSGSIMATIFQDHAEKFFSISSTDLMKHTTQDGKVSNEALSKLNVPEYHIIQLKPRQYQFCGQVMLQHVITLVNNDDAEPFIITLASKPHQQSVQIEPKAKKELFPSTVGTNVASDISTAAVGTNSASHIFAATSVPSTKSL</sequence>
<accession>A0ACC0I3G1</accession>
<evidence type="ECO:0000313" key="1">
    <source>
        <dbReference type="EMBL" id="KAI8019778.1"/>
    </source>
</evidence>
<evidence type="ECO:0000313" key="2">
    <source>
        <dbReference type="Proteomes" id="UP001060215"/>
    </source>
</evidence>
<proteinExistence type="predicted"/>
<name>A0ACC0I3G1_9ERIC</name>
<dbReference type="Proteomes" id="UP001060215">
    <property type="component" value="Chromosome 2"/>
</dbReference>